<evidence type="ECO:0000313" key="1">
    <source>
        <dbReference type="EMBL" id="KAF0845916.1"/>
    </source>
</evidence>
<comment type="caution">
    <text evidence="1">The sequence shown here is derived from an EMBL/GenBank/DDBJ whole genome shotgun (WGS) entry which is preliminary data.</text>
</comment>
<reference evidence="1 2" key="1">
    <citation type="submission" date="2019-07" db="EMBL/GenBank/DDBJ databases">
        <title>Genomic Encyclopedia of Type Strains, Phase IV (KMG-IV): sequencing the most valuable type-strain genomes for metagenomic binning, comparative biology and taxonomic classification.</title>
        <authorList>
            <person name="Goeker M."/>
        </authorList>
    </citation>
    <scope>NUCLEOTIDE SEQUENCE [LARGE SCALE GENOMIC DNA]</scope>
    <source>
        <strain evidence="1 2">DSM 44831</strain>
    </source>
</reference>
<keyword evidence="2" id="KW-1185">Reference proteome</keyword>
<evidence type="ECO:0000313" key="2">
    <source>
        <dbReference type="Proteomes" id="UP000798951"/>
    </source>
</evidence>
<proteinExistence type="predicted"/>
<dbReference type="RefSeq" id="WP_067984371.1">
    <property type="nucleotide sequence ID" value="NZ_VMSD01000006.1"/>
</dbReference>
<dbReference type="CDD" id="cd07821">
    <property type="entry name" value="PYR_PYL_RCAR_like"/>
    <property type="match status" value="1"/>
</dbReference>
<dbReference type="InterPro" id="IPR023393">
    <property type="entry name" value="START-like_dom_sf"/>
</dbReference>
<protein>
    <submittedName>
        <fullName evidence="1">Polyketide cyclase/dehydrase/lipid transport protein</fullName>
    </submittedName>
</protein>
<sequence length="150" mass="16689">MGTITAERFIAAPIEQVFEWCADTRNYGRSFWVLRNRWVSHGADAPYGVGAVREHLWSIGRFTERITRYDPPRAFDYLVERSFPPSRHEGASMTFTAEPGGTRVRWTSVGEVKAPFAAAAITRLTTPIAAAVFGNILDACAKDLGVAVRR</sequence>
<gene>
    <name evidence="1" type="ORF">FNL39_106307</name>
</gene>
<dbReference type="Pfam" id="PF10604">
    <property type="entry name" value="Polyketide_cyc2"/>
    <property type="match status" value="1"/>
</dbReference>
<dbReference type="Gene3D" id="3.30.530.20">
    <property type="match status" value="1"/>
</dbReference>
<dbReference type="InterPro" id="IPR019587">
    <property type="entry name" value="Polyketide_cyclase/dehydratase"/>
</dbReference>
<dbReference type="SUPFAM" id="SSF55961">
    <property type="entry name" value="Bet v1-like"/>
    <property type="match status" value="1"/>
</dbReference>
<organism evidence="1 2">
    <name type="scientific">Nocardia caishijiensis</name>
    <dbReference type="NCBI Taxonomy" id="184756"/>
    <lineage>
        <taxon>Bacteria</taxon>
        <taxon>Bacillati</taxon>
        <taxon>Actinomycetota</taxon>
        <taxon>Actinomycetes</taxon>
        <taxon>Mycobacteriales</taxon>
        <taxon>Nocardiaceae</taxon>
        <taxon>Nocardia</taxon>
    </lineage>
</organism>
<dbReference type="EMBL" id="VMSD01000006">
    <property type="protein sequence ID" value="KAF0845916.1"/>
    <property type="molecule type" value="Genomic_DNA"/>
</dbReference>
<name>A0ABQ6YJM9_9NOCA</name>
<accession>A0ABQ6YJM9</accession>
<dbReference type="Proteomes" id="UP000798951">
    <property type="component" value="Unassembled WGS sequence"/>
</dbReference>